<feature type="compositionally biased region" description="Acidic residues" evidence="2">
    <location>
        <begin position="449"/>
        <end position="458"/>
    </location>
</feature>
<dbReference type="GO" id="GO:0007094">
    <property type="term" value="P:mitotic spindle assembly checkpoint signaling"/>
    <property type="evidence" value="ECO:0007669"/>
    <property type="project" value="TreeGrafter"/>
</dbReference>
<reference evidence="5 6" key="1">
    <citation type="journal article" date="2013" name="BMC Genomics">
        <title>High quality de novo sequencing and assembly of the Saccharomyces arboricolus genome.</title>
        <authorList>
            <person name="Liti G."/>
            <person name="Nguyen Ba A.N."/>
            <person name="Blythe M."/>
            <person name="Mueller C.A."/>
            <person name="Bergstroem A."/>
            <person name="Cubillos F.A."/>
            <person name="Dafhnis-Calas F."/>
            <person name="Khoshraftar S."/>
            <person name="Malla S."/>
            <person name="Mehta N."/>
            <person name="Siow C.C."/>
            <person name="Warringer J."/>
            <person name="Moses A.M."/>
            <person name="Louis E.J."/>
            <person name="Nieduszynski C.A."/>
        </authorList>
    </citation>
    <scope>NUCLEOTIDE SEQUENCE [LARGE SCALE GENOMIC DNA]</scope>
    <source>
        <strain evidence="6">H-6 / AS 2.3317 / CBS 10644</strain>
    </source>
</reference>
<dbReference type="Gene3D" id="1.20.58.2230">
    <property type="entry name" value="Retrograde transport protein Dsl1, N-terminal domain"/>
    <property type="match status" value="1"/>
</dbReference>
<dbReference type="Proteomes" id="UP000006968">
    <property type="component" value="Chromosome XIV"/>
</dbReference>
<dbReference type="AlphaFoldDB" id="J8Q396"/>
<dbReference type="Pfam" id="PF11988">
    <property type="entry name" value="Dsl1_N"/>
    <property type="match status" value="1"/>
</dbReference>
<gene>
    <name evidence="5" type="ORF">SU7_2865</name>
</gene>
<dbReference type="Gene3D" id="1.10.357.150">
    <property type="match status" value="1"/>
</dbReference>
<feature type="domain" description="Retrograde transport protein Dsl1 C-terminal" evidence="4">
    <location>
        <begin position="565"/>
        <end position="758"/>
    </location>
</feature>
<dbReference type="OrthoDB" id="534815at2759"/>
<dbReference type="GO" id="GO:0006888">
    <property type="term" value="P:endoplasmic reticulum to Golgi vesicle-mediated transport"/>
    <property type="evidence" value="ECO:0007669"/>
    <property type="project" value="TreeGrafter"/>
</dbReference>
<dbReference type="GO" id="GO:1990423">
    <property type="term" value="C:RZZ complex"/>
    <property type="evidence" value="ECO:0007669"/>
    <property type="project" value="TreeGrafter"/>
</dbReference>
<evidence type="ECO:0000313" key="6">
    <source>
        <dbReference type="Proteomes" id="UP000006968"/>
    </source>
</evidence>
<feature type="region of interest" description="Disordered" evidence="2">
    <location>
        <begin position="437"/>
        <end position="458"/>
    </location>
</feature>
<evidence type="ECO:0000256" key="2">
    <source>
        <dbReference type="SAM" id="MobiDB-lite"/>
    </source>
</evidence>
<dbReference type="PANTHER" id="PTHR12205">
    <property type="entry name" value="CENTROMERE/KINETOCHORE PROTEIN ZW10"/>
    <property type="match status" value="1"/>
</dbReference>
<keyword evidence="1" id="KW-0175">Coiled coil</keyword>
<evidence type="ECO:0000313" key="5">
    <source>
        <dbReference type="EMBL" id="EJS42064.1"/>
    </source>
</evidence>
<protein>
    <submittedName>
        <fullName evidence="5">Dsl1p</fullName>
    </submittedName>
</protein>
<feature type="compositionally biased region" description="Basic and acidic residues" evidence="2">
    <location>
        <begin position="388"/>
        <end position="413"/>
    </location>
</feature>
<dbReference type="GO" id="GO:0005737">
    <property type="term" value="C:cytoplasm"/>
    <property type="evidence" value="ECO:0007669"/>
    <property type="project" value="GOC"/>
</dbReference>
<keyword evidence="6" id="KW-1185">Reference proteome</keyword>
<dbReference type="PANTHER" id="PTHR12205:SF0">
    <property type="entry name" value="CENTROMERE_KINETOCHORE PROTEIN ZW10 HOMOLOG"/>
    <property type="match status" value="1"/>
</dbReference>
<feature type="domain" description="Retrograde transport protein Dsl1 N-terminal" evidence="3">
    <location>
        <begin position="7"/>
        <end position="358"/>
    </location>
</feature>
<feature type="compositionally biased region" description="Basic and acidic residues" evidence="2">
    <location>
        <begin position="439"/>
        <end position="448"/>
    </location>
</feature>
<proteinExistence type="predicted"/>
<dbReference type="EMBL" id="ALIE01000166">
    <property type="protein sequence ID" value="EJS42064.1"/>
    <property type="molecule type" value="Genomic_DNA"/>
</dbReference>
<dbReference type="Gene3D" id="1.10.287.3290">
    <property type="match status" value="1"/>
</dbReference>
<feature type="region of interest" description="Disordered" evidence="2">
    <location>
        <begin position="382"/>
        <end position="419"/>
    </location>
</feature>
<name>J8Q396_SACAR</name>
<evidence type="ECO:0000259" key="4">
    <source>
        <dbReference type="Pfam" id="PF11989"/>
    </source>
</evidence>
<accession>J8Q396</accession>
<dbReference type="HOGENOM" id="CLU_357169_0_0_1"/>
<dbReference type="InterPro" id="IPR021875">
    <property type="entry name" value="Dsl1_N_dom"/>
</dbReference>
<sequence>MEALSHNKDEIIRELRKDPLVIKSDNQKINSGELKLDSSELLRQEATLANELNTLDNLKALSTLIVEVKTNLDLLELENCFYSLQSLRTKMRKNTAFLKQSFNFQQSVSSYVDTLHLELVNALHKILTTGFWKITENSIQFTPTVKWGKNEVDIEYDTFMDFVVRQYFPQSSLDNQAWIISDMGNADSQEQVRAKLNTILKDYINLTSVVNMIKCSIFIPGRQVSYEEEKNMLVFSQSSLQNNTSAALTSFETVCDFVLDRLSLRDKKTLSYELGHLFNTEFTKFVKNNASIILDSLDSPLKKLVSVTNDKLIRLASETGVTNWSYSGKEIQDLLMNKQLYYNLLLDKILESHIKDLRNIFDDPDKSWKILKTVEIRHVSGTTNTISENKRKNHTDIKQEKKEQQHTTPKDDDWNWEMDDDADAWGDEIDVDIDDEEEKPTQEVAKEPEEPEEEESAWGEAWEISEDESLDDASLAQGKKLPKVHNLALLNKDRIEVTQLPEIFLTVSQNFKDFFADSHVDEQYFAYKYNLLQTSYVAMCTISLSHNWCQLYVDMRYLIEQGDKLYRIKELTRNLLETRLNMKYRFVSKQIGRQLTNFRENEKAPSWDATIEKLLPYILKEIIYPLEKIRGEEGTRYLLSFLNFLYNDCVTNEILKWQIISEVNSENLSELVSLLVGNTEVQLLANEPSYQKMREKFATTGKFLPLHLKEIMEMFYNGDFYLFATDELIQWIELLFADTPLRRNAIDDIHEIRGTTLDD</sequence>
<dbReference type="Pfam" id="PF11989">
    <property type="entry name" value="Dsl1_C"/>
    <property type="match status" value="1"/>
</dbReference>
<evidence type="ECO:0000259" key="3">
    <source>
        <dbReference type="Pfam" id="PF11988"/>
    </source>
</evidence>
<feature type="coiled-coil region" evidence="1">
    <location>
        <begin position="41"/>
        <end position="78"/>
    </location>
</feature>
<dbReference type="InterPro" id="IPR046362">
    <property type="entry name" value="Zw10/DSL1_C_sf"/>
</dbReference>
<dbReference type="Gene3D" id="1.20.58.1440">
    <property type="match status" value="1"/>
</dbReference>
<evidence type="ECO:0000256" key="1">
    <source>
        <dbReference type="SAM" id="Coils"/>
    </source>
</evidence>
<dbReference type="InterPro" id="IPR038442">
    <property type="entry name" value="Dsl1_N_sf"/>
</dbReference>
<organism evidence="5 6">
    <name type="scientific">Saccharomyces arboricola (strain H-6 / AS 2.3317 / CBS 10644)</name>
    <name type="common">Yeast</name>
    <dbReference type="NCBI Taxonomy" id="1160507"/>
    <lineage>
        <taxon>Eukaryota</taxon>
        <taxon>Fungi</taxon>
        <taxon>Dikarya</taxon>
        <taxon>Ascomycota</taxon>
        <taxon>Saccharomycotina</taxon>
        <taxon>Saccharomycetes</taxon>
        <taxon>Saccharomycetales</taxon>
        <taxon>Saccharomycetaceae</taxon>
        <taxon>Saccharomyces</taxon>
    </lineage>
</organism>
<dbReference type="InterPro" id="IPR021876">
    <property type="entry name" value="Dsl1_C"/>
</dbReference>
<comment type="caution">
    <text evidence="5">The sequence shown here is derived from an EMBL/GenBank/DDBJ whole genome shotgun (WGS) entry which is preliminary data.</text>
</comment>